<protein>
    <submittedName>
        <fullName evidence="1">Uncharacterized protein</fullName>
    </submittedName>
</protein>
<dbReference type="EMBL" id="CP092864">
    <property type="protein sequence ID" value="UYV63849.1"/>
    <property type="molecule type" value="Genomic_DNA"/>
</dbReference>
<evidence type="ECO:0000313" key="1">
    <source>
        <dbReference type="EMBL" id="UYV63849.1"/>
    </source>
</evidence>
<proteinExistence type="predicted"/>
<accession>A0ABY6K6B2</accession>
<organism evidence="1 2">
    <name type="scientific">Cordylochernes scorpioides</name>
    <dbReference type="NCBI Taxonomy" id="51811"/>
    <lineage>
        <taxon>Eukaryota</taxon>
        <taxon>Metazoa</taxon>
        <taxon>Ecdysozoa</taxon>
        <taxon>Arthropoda</taxon>
        <taxon>Chelicerata</taxon>
        <taxon>Arachnida</taxon>
        <taxon>Pseudoscorpiones</taxon>
        <taxon>Cheliferoidea</taxon>
        <taxon>Chernetidae</taxon>
        <taxon>Cordylochernes</taxon>
    </lineage>
</organism>
<sequence>MVYKLFVVTTLQSLLSMNCAIVLKLYGKLYLFMPSTIYLTQRTVKGNLPTLSRLKSSIDKRNNVLNQIVFKGLPIRALEAVLSESEGKCGRNKFTFKSIPNGTMACFPNENQN</sequence>
<gene>
    <name evidence="1" type="ORF">LAZ67_2005822</name>
</gene>
<reference evidence="1 2" key="1">
    <citation type="submission" date="2022-01" db="EMBL/GenBank/DDBJ databases">
        <title>A chromosomal length assembly of Cordylochernes scorpioides.</title>
        <authorList>
            <person name="Zeh D."/>
            <person name="Zeh J."/>
        </authorList>
    </citation>
    <scope>NUCLEOTIDE SEQUENCE [LARGE SCALE GENOMIC DNA]</scope>
    <source>
        <strain evidence="1">IN4F17</strain>
        <tissue evidence="1">Whole Body</tissue>
    </source>
</reference>
<dbReference type="Proteomes" id="UP001235939">
    <property type="component" value="Chromosome 02"/>
</dbReference>
<name>A0ABY6K6B2_9ARAC</name>
<evidence type="ECO:0000313" key="2">
    <source>
        <dbReference type="Proteomes" id="UP001235939"/>
    </source>
</evidence>
<keyword evidence="2" id="KW-1185">Reference proteome</keyword>